<feature type="compositionally biased region" description="Basic and acidic residues" evidence="1">
    <location>
        <begin position="329"/>
        <end position="342"/>
    </location>
</feature>
<evidence type="ECO:0000313" key="4">
    <source>
        <dbReference type="Proteomes" id="UP000654370"/>
    </source>
</evidence>
<dbReference type="EMBL" id="JAEPQZ010000003">
    <property type="protein sequence ID" value="KAG2183423.1"/>
    <property type="molecule type" value="Genomic_DNA"/>
</dbReference>
<dbReference type="OrthoDB" id="5595797at2759"/>
<gene>
    <name evidence="3" type="ORF">INT43_006429</name>
</gene>
<feature type="region of interest" description="Disordered" evidence="1">
    <location>
        <begin position="153"/>
        <end position="191"/>
    </location>
</feature>
<evidence type="ECO:0000256" key="1">
    <source>
        <dbReference type="SAM" id="MobiDB-lite"/>
    </source>
</evidence>
<evidence type="ECO:0000259" key="2">
    <source>
        <dbReference type="Pfam" id="PF11223"/>
    </source>
</evidence>
<organism evidence="3 4">
    <name type="scientific">Mortierella isabellina</name>
    <name type="common">Filamentous fungus</name>
    <name type="synonym">Umbelopsis isabellina</name>
    <dbReference type="NCBI Taxonomy" id="91625"/>
    <lineage>
        <taxon>Eukaryota</taxon>
        <taxon>Fungi</taxon>
        <taxon>Fungi incertae sedis</taxon>
        <taxon>Mucoromycota</taxon>
        <taxon>Mucoromycotina</taxon>
        <taxon>Umbelopsidomycetes</taxon>
        <taxon>Umbelopsidales</taxon>
        <taxon>Umbelopsidaceae</taxon>
        <taxon>Umbelopsis</taxon>
    </lineage>
</organism>
<evidence type="ECO:0000313" key="3">
    <source>
        <dbReference type="EMBL" id="KAG2183423.1"/>
    </source>
</evidence>
<feature type="domain" description="DUF3020" evidence="2">
    <location>
        <begin position="110"/>
        <end position="158"/>
    </location>
</feature>
<comment type="caution">
    <text evidence="3">The sequence shown here is derived from an EMBL/GenBank/DDBJ whole genome shotgun (WGS) entry which is preliminary data.</text>
</comment>
<dbReference type="Proteomes" id="UP000654370">
    <property type="component" value="Unassembled WGS sequence"/>
</dbReference>
<accession>A0A8H7Q028</accession>
<dbReference type="InterPro" id="IPR021386">
    <property type="entry name" value="SPP41_DUF3020"/>
</dbReference>
<keyword evidence="4" id="KW-1185">Reference proteome</keyword>
<feature type="region of interest" description="Disordered" evidence="1">
    <location>
        <begin position="307"/>
        <end position="358"/>
    </location>
</feature>
<proteinExistence type="predicted"/>
<feature type="region of interest" description="Disordered" evidence="1">
    <location>
        <begin position="107"/>
        <end position="126"/>
    </location>
</feature>
<name>A0A8H7Q028_MORIS</name>
<feature type="compositionally biased region" description="Basic and acidic residues" evidence="1">
    <location>
        <begin position="153"/>
        <end position="172"/>
    </location>
</feature>
<dbReference type="Pfam" id="PF11223">
    <property type="entry name" value="DUF3020"/>
    <property type="match status" value="1"/>
</dbReference>
<dbReference type="AlphaFoldDB" id="A0A8H7Q028"/>
<reference evidence="3" key="1">
    <citation type="submission" date="2020-12" db="EMBL/GenBank/DDBJ databases">
        <title>Metabolic potential, ecology and presence of endohyphal bacteria is reflected in genomic diversity of Mucoromycotina.</title>
        <authorList>
            <person name="Muszewska A."/>
            <person name="Okrasinska A."/>
            <person name="Steczkiewicz K."/>
            <person name="Drgas O."/>
            <person name="Orlowska M."/>
            <person name="Perlinska-Lenart U."/>
            <person name="Aleksandrzak-Piekarczyk T."/>
            <person name="Szatraj K."/>
            <person name="Zielenkiewicz U."/>
            <person name="Pilsyk S."/>
            <person name="Malc E."/>
            <person name="Mieczkowski P."/>
            <person name="Kruszewska J.S."/>
            <person name="Biernat P."/>
            <person name="Pawlowska J."/>
        </authorList>
    </citation>
    <scope>NUCLEOTIDE SEQUENCE</scope>
    <source>
        <strain evidence="3">WA0000067209</strain>
    </source>
</reference>
<protein>
    <recommendedName>
        <fullName evidence="2">DUF3020 domain-containing protein</fullName>
    </recommendedName>
</protein>
<sequence length="372" mass="39639">MTSLTKEEPQSSSDHAQQMEAVFGESYNFATGDHARDQAATQAELVAAAVAAAANNSNGANDNYHALVASAAPGGDNVIATATSQRPTDAVQAAELVKRELANQKVRAENRERKKRWREQNEDRNKDNDLRCRVNKRANRLFGMADSPNKRKWCQEEFSKRQRKRQEKERRKNTVNGSAPPGSDTGYQSPNAMASFTASQLEALQQQSSDYYPMSTNGIPPLSPTTATKLLNSNLAAVLKAGKNDPSATAAAAAAVLQSPQFLQLNQLLSQQSAEAAHYTSDMSTADGTNKSSDSILEQLTAAAAANAANSASSDQVNTETGEGTSGDAADKGESQADKPAENGKPANGQGGGDYPMDAVMTLMQLNAGWRQ</sequence>